<protein>
    <recommendedName>
        <fullName evidence="1">Reverse transcriptase/retrotransposon-derived protein RNase H-like domain-containing protein</fullName>
    </recommendedName>
</protein>
<dbReference type="CDD" id="cd09274">
    <property type="entry name" value="RNase_HI_RT_Ty3"/>
    <property type="match status" value="1"/>
</dbReference>
<keyword evidence="3" id="KW-1185">Reference proteome</keyword>
<accession>A0A674N814</accession>
<dbReference type="FunFam" id="3.10.20.370:FF:000003">
    <property type="entry name" value="Transposon Tf2-6 polyprotein"/>
    <property type="match status" value="1"/>
</dbReference>
<reference evidence="2 3" key="1">
    <citation type="journal article" date="2011" name="Genome Biol. Evol.">
        <title>Integration of the genetic map and genome assembly of fugu facilitates insights into distinct features of genome evolution in teleosts and mammals.</title>
        <authorList>
            <person name="Kai W."/>
            <person name="Kikuchi K."/>
            <person name="Tohari S."/>
            <person name="Chew A.K."/>
            <person name="Tay A."/>
            <person name="Fujiwara A."/>
            <person name="Hosoya S."/>
            <person name="Suetake H."/>
            <person name="Naruse K."/>
            <person name="Brenner S."/>
            <person name="Suzuki Y."/>
            <person name="Venkatesh B."/>
        </authorList>
    </citation>
    <scope>NUCLEOTIDE SEQUENCE [LARGE SCALE GENOMIC DNA]</scope>
</reference>
<name>A0A674N814_TAKRU</name>
<dbReference type="Gene3D" id="3.30.70.270">
    <property type="match status" value="1"/>
</dbReference>
<evidence type="ECO:0000313" key="3">
    <source>
        <dbReference type="Proteomes" id="UP000005226"/>
    </source>
</evidence>
<proteinExistence type="predicted"/>
<dbReference type="PANTHER" id="PTHR33064">
    <property type="entry name" value="POL PROTEIN"/>
    <property type="match status" value="1"/>
</dbReference>
<feature type="domain" description="Reverse transcriptase/retrotransposon-derived protein RNase H-like" evidence="1">
    <location>
        <begin position="83"/>
        <end position="185"/>
    </location>
</feature>
<dbReference type="InParanoid" id="A0A674N814"/>
<dbReference type="InterPro" id="IPR043502">
    <property type="entry name" value="DNA/RNA_pol_sf"/>
</dbReference>
<dbReference type="Proteomes" id="UP000005226">
    <property type="component" value="Chromosome 17"/>
</dbReference>
<dbReference type="OMA" id="ELMTHWI"/>
<reference evidence="2" key="2">
    <citation type="submission" date="2025-08" db="UniProtKB">
        <authorList>
            <consortium name="Ensembl"/>
        </authorList>
    </citation>
    <scope>IDENTIFICATION</scope>
</reference>
<organism evidence="2 3">
    <name type="scientific">Takifugu rubripes</name>
    <name type="common">Japanese pufferfish</name>
    <name type="synonym">Fugu rubripes</name>
    <dbReference type="NCBI Taxonomy" id="31033"/>
    <lineage>
        <taxon>Eukaryota</taxon>
        <taxon>Metazoa</taxon>
        <taxon>Chordata</taxon>
        <taxon>Craniata</taxon>
        <taxon>Vertebrata</taxon>
        <taxon>Euteleostomi</taxon>
        <taxon>Actinopterygii</taxon>
        <taxon>Neopterygii</taxon>
        <taxon>Teleostei</taxon>
        <taxon>Neoteleostei</taxon>
        <taxon>Acanthomorphata</taxon>
        <taxon>Eupercaria</taxon>
        <taxon>Tetraodontiformes</taxon>
        <taxon>Tetradontoidea</taxon>
        <taxon>Tetraodontidae</taxon>
        <taxon>Takifugu</taxon>
    </lineage>
</organism>
<dbReference type="SUPFAM" id="SSF56672">
    <property type="entry name" value="DNA/RNA polymerases"/>
    <property type="match status" value="1"/>
</dbReference>
<dbReference type="AlphaFoldDB" id="A0A674N814"/>
<dbReference type="Pfam" id="PF17919">
    <property type="entry name" value="RT_RNaseH_2"/>
    <property type="match status" value="1"/>
</dbReference>
<evidence type="ECO:0000259" key="1">
    <source>
        <dbReference type="Pfam" id="PF17919"/>
    </source>
</evidence>
<sequence length="228" mass="26138">TPSFTHLIPSRDLLFLGFVIEKGHLRANPSKVAAVKEWPVPTTRKQLQRLLGFANFYRRFIRNYSRLAAPLTRLTSPKLTFVWSPVEQQAFKKLKNMFTNAPVLTYPDPERQFVVEVDASDSGVGAVLSQRHSTDNELHPCAFFSRRLSPAEANYDVGNWELLAVVLALQEWRHWLEGGTQPFIVWTDHKNLTYVHRSPPELTTGPLGLVPQQLQHYLKDICYSKTEL</sequence>
<dbReference type="FunFam" id="3.30.70.270:FF:000020">
    <property type="entry name" value="Transposon Tf2-6 polyprotein-like Protein"/>
    <property type="match status" value="1"/>
</dbReference>
<dbReference type="GeneTree" id="ENSGT01100000263500"/>
<evidence type="ECO:0000313" key="2">
    <source>
        <dbReference type="Ensembl" id="ENSTRUP00000069854.1"/>
    </source>
</evidence>
<reference evidence="2" key="3">
    <citation type="submission" date="2025-09" db="UniProtKB">
        <authorList>
            <consortium name="Ensembl"/>
        </authorList>
    </citation>
    <scope>IDENTIFICATION</scope>
</reference>
<dbReference type="InterPro" id="IPR043128">
    <property type="entry name" value="Rev_trsase/Diguanyl_cyclase"/>
</dbReference>
<dbReference type="PANTHER" id="PTHR33064:SF37">
    <property type="entry name" value="RIBONUCLEASE H"/>
    <property type="match status" value="1"/>
</dbReference>
<dbReference type="InterPro" id="IPR051320">
    <property type="entry name" value="Viral_Replic_Matur_Polypro"/>
</dbReference>
<dbReference type="InterPro" id="IPR041577">
    <property type="entry name" value="RT_RNaseH_2"/>
</dbReference>
<dbReference type="Ensembl" id="ENSTRUT00000085634.1">
    <property type="protein sequence ID" value="ENSTRUP00000069854.1"/>
    <property type="gene ID" value="ENSTRUG00000033419.1"/>
</dbReference>